<evidence type="ECO:0000256" key="2">
    <source>
        <dbReference type="SAM" id="MobiDB-lite"/>
    </source>
</evidence>
<dbReference type="InterPro" id="IPR009061">
    <property type="entry name" value="DNA-bd_dom_put_sf"/>
</dbReference>
<dbReference type="GO" id="GO:0003700">
    <property type="term" value="F:DNA-binding transcription factor activity"/>
    <property type="evidence" value="ECO:0007669"/>
    <property type="project" value="InterPro"/>
</dbReference>
<dbReference type="EMBL" id="JOMM01000027">
    <property type="protein sequence ID" value="OUI85847.1"/>
    <property type="molecule type" value="Genomic_DNA"/>
</dbReference>
<dbReference type="InterPro" id="IPR047057">
    <property type="entry name" value="MerR_fam"/>
</dbReference>
<reference evidence="4 5" key="1">
    <citation type="submission" date="2014-06" db="EMBL/GenBank/DDBJ databases">
        <authorList>
            <person name="Ju J."/>
            <person name="Zhang J."/>
        </authorList>
    </citation>
    <scope>NUCLEOTIDE SEQUENCE [LARGE SCALE GENOMIC DNA]</scope>
    <source>
        <strain evidence="4">DmW_042</strain>
    </source>
</reference>
<gene>
    <name evidence="4" type="ORF">HC62_08885</name>
</gene>
<feature type="region of interest" description="Disordered" evidence="2">
    <location>
        <begin position="12"/>
        <end position="33"/>
    </location>
</feature>
<feature type="compositionally biased region" description="Acidic residues" evidence="2">
    <location>
        <begin position="260"/>
        <end position="272"/>
    </location>
</feature>
<evidence type="ECO:0000313" key="4">
    <source>
        <dbReference type="EMBL" id="OUI85847.1"/>
    </source>
</evidence>
<name>A0A252A8D4_9PROT</name>
<dbReference type="PROSITE" id="PS50937">
    <property type="entry name" value="HTH_MERR_2"/>
    <property type="match status" value="1"/>
</dbReference>
<organism evidence="4 5">
    <name type="scientific">Acetobacter tropicalis</name>
    <dbReference type="NCBI Taxonomy" id="104102"/>
    <lineage>
        <taxon>Bacteria</taxon>
        <taxon>Pseudomonadati</taxon>
        <taxon>Pseudomonadota</taxon>
        <taxon>Alphaproteobacteria</taxon>
        <taxon>Acetobacterales</taxon>
        <taxon>Acetobacteraceae</taxon>
        <taxon>Acetobacter</taxon>
    </lineage>
</organism>
<dbReference type="AlphaFoldDB" id="A0A252A8D4"/>
<dbReference type="PANTHER" id="PTHR30204">
    <property type="entry name" value="REDOX-CYCLING DRUG-SENSING TRANSCRIPTIONAL ACTIVATOR SOXR"/>
    <property type="match status" value="1"/>
</dbReference>
<evidence type="ECO:0000256" key="1">
    <source>
        <dbReference type="ARBA" id="ARBA00023125"/>
    </source>
</evidence>
<dbReference type="Gene3D" id="1.10.1660.10">
    <property type="match status" value="1"/>
</dbReference>
<dbReference type="PANTHER" id="PTHR30204:SF15">
    <property type="entry name" value="BLL5018 PROTEIN"/>
    <property type="match status" value="1"/>
</dbReference>
<dbReference type="CDD" id="cd04765">
    <property type="entry name" value="HTH_MlrA-like_sg2"/>
    <property type="match status" value="1"/>
</dbReference>
<protein>
    <recommendedName>
        <fullName evidence="3">HTH merR-type domain-containing protein</fullName>
    </recommendedName>
</protein>
<proteinExistence type="predicted"/>
<dbReference type="SUPFAM" id="SSF46955">
    <property type="entry name" value="Putative DNA-binding domain"/>
    <property type="match status" value="1"/>
</dbReference>
<accession>A0A252A8D4</accession>
<feature type="region of interest" description="Disordered" evidence="2">
    <location>
        <begin position="201"/>
        <end position="291"/>
    </location>
</feature>
<dbReference type="Pfam" id="PF13411">
    <property type="entry name" value="MerR_1"/>
    <property type="match status" value="1"/>
</dbReference>
<evidence type="ECO:0000259" key="3">
    <source>
        <dbReference type="PROSITE" id="PS50937"/>
    </source>
</evidence>
<evidence type="ECO:0000313" key="5">
    <source>
        <dbReference type="Proteomes" id="UP000194565"/>
    </source>
</evidence>
<feature type="compositionally biased region" description="Polar residues" evidence="2">
    <location>
        <begin position="12"/>
        <end position="23"/>
    </location>
</feature>
<keyword evidence="1" id="KW-0238">DNA-binding</keyword>
<feature type="domain" description="HTH merR-type" evidence="3">
    <location>
        <begin position="41"/>
        <end position="109"/>
    </location>
</feature>
<comment type="caution">
    <text evidence="4">The sequence shown here is derived from an EMBL/GenBank/DDBJ whole genome shotgun (WGS) entry which is preliminary data.</text>
</comment>
<sequence>MQVWMTIMTEGTFSSPEDSIPTQSEEDTFSRSEKGPLAFRTISEVADELHVPQHVLRFWETRFEQVRPLKRGGGRRYYRPTDIELLRYIADLLYSKGYTVKGVQRLLREGNHSVEMPQVETTPPQGVEEPVAGEATVEPELSEPLVLETVEPVAAVAVAEFSETAARPESAKTEEADAGPVVPEPEEGVVVQSVEVIESVENISSQADTTPADLPLQEGEPEAHAQLESIAETEVAEPREDVSSEPVGTVTEGDVRAAFGEEEPTATDDTAEAEPTAGPLPDEGEAGVQDAGQNVVQLKRQNTRLRNDLADILLELEALRSRLSA</sequence>
<dbReference type="GO" id="GO:0003677">
    <property type="term" value="F:DNA binding"/>
    <property type="evidence" value="ECO:0007669"/>
    <property type="project" value="UniProtKB-KW"/>
</dbReference>
<feature type="region of interest" description="Disordered" evidence="2">
    <location>
        <begin position="163"/>
        <end position="186"/>
    </location>
</feature>
<dbReference type="SMART" id="SM00422">
    <property type="entry name" value="HTH_MERR"/>
    <property type="match status" value="1"/>
</dbReference>
<dbReference type="Proteomes" id="UP000194565">
    <property type="component" value="Unassembled WGS sequence"/>
</dbReference>
<dbReference type="InterPro" id="IPR000551">
    <property type="entry name" value="MerR-type_HTH_dom"/>
</dbReference>